<dbReference type="OrthoDB" id="335825at2"/>
<dbReference type="InterPro" id="IPR002716">
    <property type="entry name" value="PIN_dom"/>
</dbReference>
<proteinExistence type="predicted"/>
<reference evidence="2 3" key="1">
    <citation type="submission" date="2012-06" db="EMBL/GenBank/DDBJ databases">
        <title>The complete chromosome of genome of Turneriella parva DSM 21527.</title>
        <authorList>
            <consortium name="US DOE Joint Genome Institute (JGI-PGF)"/>
            <person name="Lucas S."/>
            <person name="Han J."/>
            <person name="Lapidus A."/>
            <person name="Bruce D."/>
            <person name="Goodwin L."/>
            <person name="Pitluck S."/>
            <person name="Peters L."/>
            <person name="Kyrpides N."/>
            <person name="Mavromatis K."/>
            <person name="Ivanova N."/>
            <person name="Mikhailova N."/>
            <person name="Chertkov O."/>
            <person name="Detter J.C."/>
            <person name="Tapia R."/>
            <person name="Han C."/>
            <person name="Land M."/>
            <person name="Hauser L."/>
            <person name="Markowitz V."/>
            <person name="Cheng J.-F."/>
            <person name="Hugenholtz P."/>
            <person name="Woyke T."/>
            <person name="Wu D."/>
            <person name="Gronow S."/>
            <person name="Wellnitz S."/>
            <person name="Brambilla E."/>
            <person name="Klenk H.-P."/>
            <person name="Eisen J.A."/>
        </authorList>
    </citation>
    <scope>NUCLEOTIDE SEQUENCE [LARGE SCALE GENOMIC DNA]</scope>
    <source>
        <strain evidence="3">ATCC BAA-1111 / DSM 21527 / NCTC 11395 / H</strain>
    </source>
</reference>
<dbReference type="Pfam" id="PF13470">
    <property type="entry name" value="PIN_3"/>
    <property type="match status" value="1"/>
</dbReference>
<dbReference type="PANTHER" id="PTHR34610:SF4">
    <property type="entry name" value="SLL8027 PROTEIN"/>
    <property type="match status" value="1"/>
</dbReference>
<dbReference type="Proteomes" id="UP000006048">
    <property type="component" value="Chromosome"/>
</dbReference>
<dbReference type="SUPFAM" id="SSF88723">
    <property type="entry name" value="PIN domain-like"/>
    <property type="match status" value="1"/>
</dbReference>
<dbReference type="PANTHER" id="PTHR34610">
    <property type="entry name" value="SSL7007 PROTEIN"/>
    <property type="match status" value="1"/>
</dbReference>
<dbReference type="KEGG" id="tpx:Turpa_3464"/>
<accession>I4B9Z4</accession>
<feature type="domain" description="PIN" evidence="1">
    <location>
        <begin position="1"/>
        <end position="110"/>
    </location>
</feature>
<name>I4B9Z4_TURPD</name>
<evidence type="ECO:0000259" key="1">
    <source>
        <dbReference type="SMART" id="SM00670"/>
    </source>
</evidence>
<dbReference type="AlphaFoldDB" id="I4B9Z4"/>
<evidence type="ECO:0000313" key="2">
    <source>
        <dbReference type="EMBL" id="AFM14101.1"/>
    </source>
</evidence>
<dbReference type="EMBL" id="CP002959">
    <property type="protein sequence ID" value="AFM14101.1"/>
    <property type="molecule type" value="Genomic_DNA"/>
</dbReference>
<dbReference type="InterPro" id="IPR029060">
    <property type="entry name" value="PIN-like_dom_sf"/>
</dbReference>
<sequence>MKVIIDTNVFVAGIIWSGKPAQIVSKWLSGEFELVLSAELLAEYVEVIERLSKNSELASHWQETLIKRATFVAVTQTVDVCRDPNDNFILALGLASSADYLISGDKDILSISDFPIKIVSPATFLLEFFRGH</sequence>
<organism evidence="2 3">
    <name type="scientific">Turneriella parva (strain ATCC BAA-1111 / DSM 21527 / NCTC 11395 / H)</name>
    <name type="common">Leptospira parva</name>
    <dbReference type="NCBI Taxonomy" id="869212"/>
    <lineage>
        <taxon>Bacteria</taxon>
        <taxon>Pseudomonadati</taxon>
        <taxon>Spirochaetota</taxon>
        <taxon>Spirochaetia</taxon>
        <taxon>Leptospirales</taxon>
        <taxon>Leptospiraceae</taxon>
        <taxon>Turneriella</taxon>
    </lineage>
</organism>
<keyword evidence="3" id="KW-1185">Reference proteome</keyword>
<dbReference type="NCBIfam" id="TIGR00305">
    <property type="entry name" value="putative toxin-antitoxin system toxin component, PIN family"/>
    <property type="match status" value="1"/>
</dbReference>
<dbReference type="SMART" id="SM00670">
    <property type="entry name" value="PINc"/>
    <property type="match status" value="1"/>
</dbReference>
<protein>
    <recommendedName>
        <fullName evidence="1">PIN domain-containing protein</fullName>
    </recommendedName>
</protein>
<dbReference type="HOGENOM" id="CLU_116617_3_2_12"/>
<gene>
    <name evidence="2" type="ordered locus">Turpa_3464</name>
</gene>
<evidence type="ECO:0000313" key="3">
    <source>
        <dbReference type="Proteomes" id="UP000006048"/>
    </source>
</evidence>
<dbReference type="RefSeq" id="WP_014804590.1">
    <property type="nucleotide sequence ID" value="NC_018020.1"/>
</dbReference>
<dbReference type="InterPro" id="IPR002850">
    <property type="entry name" value="PIN_toxin-like"/>
</dbReference>